<reference evidence="1" key="3">
    <citation type="submission" date="2025-09" db="UniProtKB">
        <authorList>
            <consortium name="Ensembl"/>
        </authorList>
    </citation>
    <scope>IDENTIFICATION</scope>
</reference>
<dbReference type="Proteomes" id="UP000233100">
    <property type="component" value="Chromosome 13"/>
</dbReference>
<dbReference type="Ensembl" id="ENSMFAT00000100142.1">
    <property type="protein sequence ID" value="ENSMFAP00000054528.1"/>
    <property type="gene ID" value="ENSMFAG00000049829.1"/>
</dbReference>
<organism evidence="1 2">
    <name type="scientific">Macaca fascicularis</name>
    <name type="common">Crab-eating macaque</name>
    <name type="synonym">Cynomolgus monkey</name>
    <dbReference type="NCBI Taxonomy" id="9541"/>
    <lineage>
        <taxon>Eukaryota</taxon>
        <taxon>Metazoa</taxon>
        <taxon>Chordata</taxon>
        <taxon>Craniata</taxon>
        <taxon>Vertebrata</taxon>
        <taxon>Euteleostomi</taxon>
        <taxon>Mammalia</taxon>
        <taxon>Eutheria</taxon>
        <taxon>Euarchontoglires</taxon>
        <taxon>Primates</taxon>
        <taxon>Haplorrhini</taxon>
        <taxon>Catarrhini</taxon>
        <taxon>Cercopithecidae</taxon>
        <taxon>Cercopithecinae</taxon>
        <taxon>Macaca</taxon>
    </lineage>
</organism>
<name>A0A7N9ID14_MACFA</name>
<keyword evidence="2" id="KW-1185">Reference proteome</keyword>
<evidence type="ECO:0000313" key="1">
    <source>
        <dbReference type="Ensembl" id="ENSMFAP00000054528.1"/>
    </source>
</evidence>
<reference evidence="1" key="2">
    <citation type="submission" date="2025-08" db="UniProtKB">
        <authorList>
            <consortium name="Ensembl"/>
        </authorList>
    </citation>
    <scope>IDENTIFICATION</scope>
</reference>
<reference evidence="1 2" key="1">
    <citation type="submission" date="2013-03" db="EMBL/GenBank/DDBJ databases">
        <authorList>
            <person name="Warren W."/>
            <person name="Wilson R.K."/>
        </authorList>
    </citation>
    <scope>NUCLEOTIDE SEQUENCE</scope>
</reference>
<proteinExistence type="predicted"/>
<accession>A0A7N9ID14</accession>
<protein>
    <submittedName>
        <fullName evidence="1">Uncharacterized protein</fullName>
    </submittedName>
</protein>
<evidence type="ECO:0000313" key="2">
    <source>
        <dbReference type="Proteomes" id="UP000233100"/>
    </source>
</evidence>
<dbReference type="AlphaFoldDB" id="A0A7N9ID14"/>
<sequence>RVNNVNIYTFLAEMRSKIPYSSRVEKKQEEKQWLMPVIPALCLAEDGGIAWSLQFKTSLSNIMR</sequence>